<comment type="caution">
    <text evidence="4">The sequence shown here is derived from an EMBL/GenBank/DDBJ whole genome shotgun (WGS) entry which is preliminary data.</text>
</comment>
<dbReference type="InterPro" id="IPR013783">
    <property type="entry name" value="Ig-like_fold"/>
</dbReference>
<keyword evidence="2" id="KW-0472">Membrane</keyword>
<dbReference type="PANTHER" id="PTHR46013">
    <property type="entry name" value="VASCULAR CELL ADHESION MOLECULE 1"/>
    <property type="match status" value="1"/>
</dbReference>
<dbReference type="AlphaFoldDB" id="A0AAD7RRG2"/>
<protein>
    <recommendedName>
        <fullName evidence="3">Ig-like domain-containing protein</fullName>
    </recommendedName>
</protein>
<evidence type="ECO:0000313" key="5">
    <source>
        <dbReference type="Proteomes" id="UP001221898"/>
    </source>
</evidence>
<dbReference type="Proteomes" id="UP001221898">
    <property type="component" value="Unassembled WGS sequence"/>
</dbReference>
<proteinExistence type="predicted"/>
<dbReference type="InterPro" id="IPR036179">
    <property type="entry name" value="Ig-like_dom_sf"/>
</dbReference>
<feature type="transmembrane region" description="Helical" evidence="2">
    <location>
        <begin position="164"/>
        <end position="189"/>
    </location>
</feature>
<gene>
    <name evidence="4" type="ORF">AAFF_G00126410</name>
</gene>
<accession>A0AAD7RRG2</accession>
<evidence type="ECO:0000313" key="4">
    <source>
        <dbReference type="EMBL" id="KAJ8388885.1"/>
    </source>
</evidence>
<dbReference type="PROSITE" id="PS50835">
    <property type="entry name" value="IG_LIKE"/>
    <property type="match status" value="2"/>
</dbReference>
<name>A0AAD7RRG2_9TELE</name>
<keyword evidence="2" id="KW-1133">Transmembrane helix</keyword>
<evidence type="ECO:0000256" key="1">
    <source>
        <dbReference type="SAM" id="MobiDB-lite"/>
    </source>
</evidence>
<reference evidence="4" key="1">
    <citation type="journal article" date="2023" name="Science">
        <title>Genome structures resolve the early diversification of teleost fishes.</title>
        <authorList>
            <person name="Parey E."/>
            <person name="Louis A."/>
            <person name="Montfort J."/>
            <person name="Bouchez O."/>
            <person name="Roques C."/>
            <person name="Iampietro C."/>
            <person name="Lluch J."/>
            <person name="Castinel A."/>
            <person name="Donnadieu C."/>
            <person name="Desvignes T."/>
            <person name="Floi Bucao C."/>
            <person name="Jouanno E."/>
            <person name="Wen M."/>
            <person name="Mejri S."/>
            <person name="Dirks R."/>
            <person name="Jansen H."/>
            <person name="Henkel C."/>
            <person name="Chen W.J."/>
            <person name="Zahm M."/>
            <person name="Cabau C."/>
            <person name="Klopp C."/>
            <person name="Thompson A.W."/>
            <person name="Robinson-Rechavi M."/>
            <person name="Braasch I."/>
            <person name="Lecointre G."/>
            <person name="Bobe J."/>
            <person name="Postlethwait J.H."/>
            <person name="Berthelot C."/>
            <person name="Roest Crollius H."/>
            <person name="Guiguen Y."/>
        </authorList>
    </citation>
    <scope>NUCLEOTIDE SEQUENCE</scope>
    <source>
        <strain evidence="4">NC1722</strain>
    </source>
</reference>
<dbReference type="SMART" id="SM00409">
    <property type="entry name" value="IG"/>
    <property type="match status" value="2"/>
</dbReference>
<dbReference type="InterPro" id="IPR007110">
    <property type="entry name" value="Ig-like_dom"/>
</dbReference>
<organism evidence="4 5">
    <name type="scientific">Aldrovandia affinis</name>
    <dbReference type="NCBI Taxonomy" id="143900"/>
    <lineage>
        <taxon>Eukaryota</taxon>
        <taxon>Metazoa</taxon>
        <taxon>Chordata</taxon>
        <taxon>Craniata</taxon>
        <taxon>Vertebrata</taxon>
        <taxon>Euteleostomi</taxon>
        <taxon>Actinopterygii</taxon>
        <taxon>Neopterygii</taxon>
        <taxon>Teleostei</taxon>
        <taxon>Notacanthiformes</taxon>
        <taxon>Halosauridae</taxon>
        <taxon>Aldrovandia</taxon>
    </lineage>
</organism>
<feature type="compositionally biased region" description="Polar residues" evidence="1">
    <location>
        <begin position="228"/>
        <end position="244"/>
    </location>
</feature>
<dbReference type="Pfam" id="PF13927">
    <property type="entry name" value="Ig_3"/>
    <property type="match status" value="1"/>
</dbReference>
<feature type="region of interest" description="Disordered" evidence="1">
    <location>
        <begin position="197"/>
        <end position="244"/>
    </location>
</feature>
<dbReference type="InterPro" id="IPR003598">
    <property type="entry name" value="Ig_sub2"/>
</dbReference>
<evidence type="ECO:0000256" key="2">
    <source>
        <dbReference type="SAM" id="Phobius"/>
    </source>
</evidence>
<keyword evidence="2" id="KW-0812">Transmembrane</keyword>
<dbReference type="EMBL" id="JAINUG010000189">
    <property type="protein sequence ID" value="KAJ8388885.1"/>
    <property type="molecule type" value="Genomic_DNA"/>
</dbReference>
<keyword evidence="5" id="KW-1185">Reference proteome</keyword>
<evidence type="ECO:0000259" key="3">
    <source>
        <dbReference type="PROSITE" id="PS50835"/>
    </source>
</evidence>
<dbReference type="Gene3D" id="2.60.40.10">
    <property type="entry name" value="Immunoglobulins"/>
    <property type="match status" value="2"/>
</dbReference>
<feature type="compositionally biased region" description="Basic and acidic residues" evidence="1">
    <location>
        <begin position="216"/>
        <end position="227"/>
    </location>
</feature>
<dbReference type="SMART" id="SM00408">
    <property type="entry name" value="IGc2"/>
    <property type="match status" value="2"/>
</dbReference>
<dbReference type="Pfam" id="PF13895">
    <property type="entry name" value="Ig_2"/>
    <property type="match status" value="1"/>
</dbReference>
<dbReference type="SUPFAM" id="SSF48726">
    <property type="entry name" value="Immunoglobulin"/>
    <property type="match status" value="2"/>
</dbReference>
<dbReference type="PANTHER" id="PTHR46013:SF4">
    <property type="entry name" value="B-CELL RECEPTOR CD22-RELATED"/>
    <property type="match status" value="1"/>
</dbReference>
<dbReference type="InterPro" id="IPR003599">
    <property type="entry name" value="Ig_sub"/>
</dbReference>
<feature type="domain" description="Ig-like" evidence="3">
    <location>
        <begin position="83"/>
        <end position="168"/>
    </location>
</feature>
<sequence>MTLPRRTESIKEGDSVNLICMAKKCSLNKSELTWLKNGQPLRGTPSRLHFSSVNSENSGNYSCALKDVKIASHQIVQDVQYAPRNLTVSVSPSGEIVEGSSVTLTCSSNANPPAKTYTWFQKTEAVTSERGSGQSYNFTNISYEDSGEYYCVAQNKHGTQNSTVVALTVVVLGISSAVLAVALVVIIYFKRRGLEAQKEDPGSSGGTQENVYASAREPHLPRTRQQDHTLSSQEEVSYATVNLN</sequence>
<feature type="domain" description="Ig-like" evidence="3">
    <location>
        <begin position="1"/>
        <end position="80"/>
    </location>
</feature>